<dbReference type="InterPro" id="IPR008258">
    <property type="entry name" value="Transglycosylase_SLT_dom_1"/>
</dbReference>
<dbReference type="InterPro" id="IPR000189">
    <property type="entry name" value="Transglyc_AS"/>
</dbReference>
<dbReference type="GO" id="GO:0016020">
    <property type="term" value="C:membrane"/>
    <property type="evidence" value="ECO:0007669"/>
    <property type="project" value="InterPro"/>
</dbReference>
<gene>
    <name evidence="3" type="ORF">SAMN05216605_101575</name>
</gene>
<name>A0A1G7SV79_9PSED</name>
<dbReference type="GO" id="GO:0000270">
    <property type="term" value="P:peptidoglycan metabolic process"/>
    <property type="evidence" value="ECO:0007669"/>
    <property type="project" value="InterPro"/>
</dbReference>
<evidence type="ECO:0000259" key="2">
    <source>
        <dbReference type="Pfam" id="PF01464"/>
    </source>
</evidence>
<dbReference type="Pfam" id="PF01464">
    <property type="entry name" value="SLT"/>
    <property type="match status" value="1"/>
</dbReference>
<dbReference type="InterPro" id="IPR023346">
    <property type="entry name" value="Lysozyme-like_dom_sf"/>
</dbReference>
<dbReference type="Gene3D" id="1.10.530.10">
    <property type="match status" value="1"/>
</dbReference>
<evidence type="ECO:0000313" key="4">
    <source>
        <dbReference type="Proteomes" id="UP000182894"/>
    </source>
</evidence>
<dbReference type="CDD" id="cd16894">
    <property type="entry name" value="MltD-like"/>
    <property type="match status" value="1"/>
</dbReference>
<dbReference type="AlphaFoldDB" id="A0A1G7SV79"/>
<protein>
    <submittedName>
        <fullName evidence="3">Membrane-bound lytic murein transglycosylase D</fullName>
    </submittedName>
</protein>
<dbReference type="PANTHER" id="PTHR37423:SF2">
    <property type="entry name" value="MEMBRANE-BOUND LYTIC MUREIN TRANSGLYCOSYLASE C"/>
    <property type="match status" value="1"/>
</dbReference>
<evidence type="ECO:0000256" key="1">
    <source>
        <dbReference type="ARBA" id="ARBA00007734"/>
    </source>
</evidence>
<dbReference type="GO" id="GO:0008933">
    <property type="term" value="F:peptidoglycan lytic transglycosylase activity"/>
    <property type="evidence" value="ECO:0007669"/>
    <property type="project" value="InterPro"/>
</dbReference>
<dbReference type="PROSITE" id="PS00922">
    <property type="entry name" value="TRANSGLYCOSYLASE"/>
    <property type="match status" value="1"/>
</dbReference>
<feature type="domain" description="Transglycosylase SLT" evidence="2">
    <location>
        <begin position="122"/>
        <end position="229"/>
    </location>
</feature>
<dbReference type="EMBL" id="FNCO01000001">
    <property type="protein sequence ID" value="SDG26987.1"/>
    <property type="molecule type" value="Genomic_DNA"/>
</dbReference>
<proteinExistence type="inferred from homology"/>
<keyword evidence="4" id="KW-1185">Reference proteome</keyword>
<dbReference type="OrthoDB" id="9815002at2"/>
<dbReference type="PANTHER" id="PTHR37423">
    <property type="entry name" value="SOLUBLE LYTIC MUREIN TRANSGLYCOSYLASE-RELATED"/>
    <property type="match status" value="1"/>
</dbReference>
<reference evidence="4" key="1">
    <citation type="submission" date="2016-10" db="EMBL/GenBank/DDBJ databases">
        <authorList>
            <person name="Varghese N."/>
            <person name="Submissions S."/>
        </authorList>
    </citation>
    <scope>NUCLEOTIDE SEQUENCE [LARGE SCALE GENOMIC DNA]</scope>
    <source>
        <strain evidence="4">ATCC 700689</strain>
    </source>
</reference>
<accession>A0A1G7SV79</accession>
<organism evidence="3 4">
    <name type="scientific">Pseudomonas abietaniphila</name>
    <dbReference type="NCBI Taxonomy" id="89065"/>
    <lineage>
        <taxon>Bacteria</taxon>
        <taxon>Pseudomonadati</taxon>
        <taxon>Pseudomonadota</taxon>
        <taxon>Gammaproteobacteria</taxon>
        <taxon>Pseudomonadales</taxon>
        <taxon>Pseudomonadaceae</taxon>
        <taxon>Pseudomonas</taxon>
    </lineage>
</organism>
<dbReference type="STRING" id="89065.SAMN05216605_101575"/>
<dbReference type="FunFam" id="1.10.530.10:FF:000004">
    <property type="entry name" value="Membrane-bound lytic murein transglycosylase D"/>
    <property type="match status" value="1"/>
</dbReference>
<dbReference type="SUPFAM" id="SSF53955">
    <property type="entry name" value="Lysozyme-like"/>
    <property type="match status" value="1"/>
</dbReference>
<evidence type="ECO:0000313" key="3">
    <source>
        <dbReference type="EMBL" id="SDG26987.1"/>
    </source>
</evidence>
<dbReference type="Proteomes" id="UP000182894">
    <property type="component" value="Unassembled WGS sequence"/>
</dbReference>
<comment type="similarity">
    <text evidence="1">Belongs to the transglycosylase Slt family.</text>
</comment>
<sequence>MRPALTFPTGLSRLGCQIRIGSLGVFMLCAGCQSFDYSPEAAAERTPRLVAGLHRDVNPQTPGAVPARYDGSDVWGRLGQGFSLVDDNGLNPRIVRQRDWLLENPAFLRNASQRASPYLHFIAQSLDERNMPSELALLPIVESAYNPKANSARDAAGLWQFMAATGRDFNLRQTAFYDGRRDVVASSKAAMDYLTRLHDQFNGDWLLAMAAYNAGEGTVMRAIEANQRRGLPTDYWHLNLPRETQDYVPRLLALSMLVREPAAYGVQLSPVANAPYFTAIELTHPVDLSRLAAAAGVDEAVLLGLNPAFVRKKTIDGPRHLLVPRDQARQLAAGLANMEEGAADVSAETLAISATPSSPSVRWVP</sequence>